<gene>
    <name evidence="1" type="ORF">NQ176_g8959</name>
</gene>
<reference evidence="1" key="1">
    <citation type="submission" date="2022-08" db="EMBL/GenBank/DDBJ databases">
        <title>Genome Sequence of Lecanicillium fungicola.</title>
        <authorList>
            <person name="Buettner E."/>
        </authorList>
    </citation>
    <scope>NUCLEOTIDE SEQUENCE</scope>
    <source>
        <strain evidence="1">Babe33</strain>
    </source>
</reference>
<proteinExistence type="predicted"/>
<keyword evidence="2" id="KW-1185">Reference proteome</keyword>
<dbReference type="Proteomes" id="UP001143910">
    <property type="component" value="Unassembled WGS sequence"/>
</dbReference>
<organism evidence="1 2">
    <name type="scientific">Zarea fungicola</name>
    <dbReference type="NCBI Taxonomy" id="93591"/>
    <lineage>
        <taxon>Eukaryota</taxon>
        <taxon>Fungi</taxon>
        <taxon>Dikarya</taxon>
        <taxon>Ascomycota</taxon>
        <taxon>Pezizomycotina</taxon>
        <taxon>Sordariomycetes</taxon>
        <taxon>Hypocreomycetidae</taxon>
        <taxon>Hypocreales</taxon>
        <taxon>Cordycipitaceae</taxon>
        <taxon>Zarea</taxon>
    </lineage>
</organism>
<sequence>MSEPTAPTKKKLPFKPTALRKGLAKPTPTARSITEDEAPPVTLALSDDDDDDDSLALFRRAKEMAPIVKADHERRMRRQRQKQQEQEEEEERRRAFASNEHSLHKTEDVVMSVSTPSSHEAGIMATQEEDSRRDLVTPPPSKRSRLSTSASSTRNRDADVDLINDSMPESPTLRAMRSLAPDRSITPAAFNTSQYTSTSASGYSTRSQARLGGAPFGASSQVITLDSDSETEEAGRVAPAATGASPRKSVDEAALLPSDHLTSHAILDDTAKDDDDDDDDEFSEYVRKAREQRDRLLQKSQNHGPFSVASATPGPFDESPAAAELSCYFPAAAAAAGTNH</sequence>
<comment type="caution">
    <text evidence="1">The sequence shown here is derived from an EMBL/GenBank/DDBJ whole genome shotgun (WGS) entry which is preliminary data.</text>
</comment>
<evidence type="ECO:0000313" key="1">
    <source>
        <dbReference type="EMBL" id="KAJ2968882.1"/>
    </source>
</evidence>
<accession>A0ACC1MQD2</accession>
<name>A0ACC1MQD2_9HYPO</name>
<protein>
    <submittedName>
        <fullName evidence="1">Uncharacterized protein</fullName>
    </submittedName>
</protein>
<dbReference type="EMBL" id="JANJQO010001879">
    <property type="protein sequence ID" value="KAJ2968882.1"/>
    <property type="molecule type" value="Genomic_DNA"/>
</dbReference>
<evidence type="ECO:0000313" key="2">
    <source>
        <dbReference type="Proteomes" id="UP001143910"/>
    </source>
</evidence>